<feature type="region of interest" description="Disordered" evidence="1">
    <location>
        <begin position="1"/>
        <end position="59"/>
    </location>
</feature>
<keyword evidence="3" id="KW-1185">Reference proteome</keyword>
<evidence type="ECO:0000313" key="2">
    <source>
        <dbReference type="EMBL" id="GID13665.1"/>
    </source>
</evidence>
<reference evidence="2" key="1">
    <citation type="submission" date="2021-01" db="EMBL/GenBank/DDBJ databases">
        <title>Whole genome shotgun sequence of Actinocatenispora rupis NBRC 107355.</title>
        <authorList>
            <person name="Komaki H."/>
            <person name="Tamura T."/>
        </authorList>
    </citation>
    <scope>NUCLEOTIDE SEQUENCE</scope>
    <source>
        <strain evidence="2">NBRC 107355</strain>
    </source>
</reference>
<gene>
    <name evidence="2" type="ORF">Aru02nite_45540</name>
</gene>
<accession>A0A8J3J303</accession>
<feature type="compositionally biased region" description="Basic and acidic residues" evidence="1">
    <location>
        <begin position="29"/>
        <end position="59"/>
    </location>
</feature>
<name>A0A8J3J303_9ACTN</name>
<organism evidence="2 3">
    <name type="scientific">Actinocatenispora rupis</name>
    <dbReference type="NCBI Taxonomy" id="519421"/>
    <lineage>
        <taxon>Bacteria</taxon>
        <taxon>Bacillati</taxon>
        <taxon>Actinomycetota</taxon>
        <taxon>Actinomycetes</taxon>
        <taxon>Micromonosporales</taxon>
        <taxon>Micromonosporaceae</taxon>
        <taxon>Actinocatenispora</taxon>
    </lineage>
</organism>
<dbReference type="AlphaFoldDB" id="A0A8J3J303"/>
<comment type="caution">
    <text evidence="2">The sequence shown here is derived from an EMBL/GenBank/DDBJ whole genome shotgun (WGS) entry which is preliminary data.</text>
</comment>
<proteinExistence type="predicted"/>
<sequence length="59" mass="6512">MSPWFHVPLGKPDRSGLKHGATAPIPAPYRHDRAPRPSARTRNDRETLAAARSPKDSGR</sequence>
<protein>
    <submittedName>
        <fullName evidence="2">Uncharacterized protein</fullName>
    </submittedName>
</protein>
<evidence type="ECO:0000256" key="1">
    <source>
        <dbReference type="SAM" id="MobiDB-lite"/>
    </source>
</evidence>
<dbReference type="EMBL" id="BOMB01000025">
    <property type="protein sequence ID" value="GID13665.1"/>
    <property type="molecule type" value="Genomic_DNA"/>
</dbReference>
<dbReference type="Proteomes" id="UP000612808">
    <property type="component" value="Unassembled WGS sequence"/>
</dbReference>
<evidence type="ECO:0000313" key="3">
    <source>
        <dbReference type="Proteomes" id="UP000612808"/>
    </source>
</evidence>